<dbReference type="AlphaFoldDB" id="A0A3R9ZDX1"/>
<dbReference type="RefSeq" id="WP_126120397.1">
    <property type="nucleotide sequence ID" value="NZ_RXHJ01000006.1"/>
</dbReference>
<dbReference type="OrthoDB" id="4410665at2"/>
<dbReference type="InterPro" id="IPR046190">
    <property type="entry name" value="DUF6218"/>
</dbReference>
<dbReference type="EMBL" id="RXHJ01000006">
    <property type="protein sequence ID" value="RSZ63764.1"/>
    <property type="molecule type" value="Genomic_DNA"/>
</dbReference>
<accession>A0A3R9ZDX1</accession>
<name>A0A3R9ZDX1_9CORY</name>
<evidence type="ECO:0000313" key="2">
    <source>
        <dbReference type="Proteomes" id="UP000274907"/>
    </source>
</evidence>
<evidence type="ECO:0000313" key="1">
    <source>
        <dbReference type="EMBL" id="RSZ63764.1"/>
    </source>
</evidence>
<keyword evidence="2" id="KW-1185">Reference proteome</keyword>
<reference evidence="1 2" key="1">
    <citation type="submission" date="2018-12" db="EMBL/GenBank/DDBJ databases">
        <title>YIM 101343 draft genome.</title>
        <authorList>
            <person name="Chen X."/>
        </authorList>
    </citation>
    <scope>NUCLEOTIDE SEQUENCE [LARGE SCALE GENOMIC DNA]</scope>
    <source>
        <strain evidence="1 2">YIM 101343</strain>
    </source>
</reference>
<comment type="caution">
    <text evidence="1">The sequence shown here is derived from an EMBL/GenBank/DDBJ whole genome shotgun (WGS) entry which is preliminary data.</text>
</comment>
<protein>
    <submittedName>
        <fullName evidence="1">Uncharacterized protein</fullName>
    </submittedName>
</protein>
<dbReference type="Proteomes" id="UP000274907">
    <property type="component" value="Unassembled WGS sequence"/>
</dbReference>
<organism evidence="1 2">
    <name type="scientific">Corynebacterium hylobatis</name>
    <dbReference type="NCBI Taxonomy" id="1859290"/>
    <lineage>
        <taxon>Bacteria</taxon>
        <taxon>Bacillati</taxon>
        <taxon>Actinomycetota</taxon>
        <taxon>Actinomycetes</taxon>
        <taxon>Mycobacteriales</taxon>
        <taxon>Corynebacteriaceae</taxon>
        <taxon>Corynebacterium</taxon>
    </lineage>
</organism>
<gene>
    <name evidence="1" type="ORF">EAH68_05865</name>
</gene>
<proteinExistence type="predicted"/>
<sequence length="166" mass="18005">MSGHSVIAVVDRQGETTVVWQVQTSPDSPSGIMSGAWLLGPGEVDPARMVDLTAGAHVLDVDGDGEALRAIRAGVEKRLAEYKAAAKAAKEANPQLTLPRFDAPETVDLEQIATAYHGEPAAQRAWSYATALTELVEAWHTIESQRRSRKYLQERYGAETLPLPLD</sequence>
<dbReference type="Pfam" id="PF19726">
    <property type="entry name" value="DUF6218"/>
    <property type="match status" value="1"/>
</dbReference>